<dbReference type="CDD" id="cd00383">
    <property type="entry name" value="trans_reg_C"/>
    <property type="match status" value="1"/>
</dbReference>
<comment type="caution">
    <text evidence="11">The sequence shown here is derived from an EMBL/GenBank/DDBJ whole genome shotgun (WGS) entry which is preliminary data.</text>
</comment>
<dbReference type="GO" id="GO:0032993">
    <property type="term" value="C:protein-DNA complex"/>
    <property type="evidence" value="ECO:0007669"/>
    <property type="project" value="TreeGrafter"/>
</dbReference>
<accession>A0A315ZV70</accession>
<proteinExistence type="predicted"/>
<protein>
    <submittedName>
        <fullName evidence="11">DNA-binding response OmpR family regulator</fullName>
    </submittedName>
</protein>
<evidence type="ECO:0000256" key="3">
    <source>
        <dbReference type="ARBA" id="ARBA00023012"/>
    </source>
</evidence>
<feature type="modified residue" description="4-aspartylphosphate" evidence="7">
    <location>
        <position position="51"/>
    </location>
</feature>
<feature type="domain" description="Response regulatory" evidence="9">
    <location>
        <begin position="2"/>
        <end position="116"/>
    </location>
</feature>
<gene>
    <name evidence="11" type="ORF">BXY45_12852</name>
</gene>
<keyword evidence="12" id="KW-1185">Reference proteome</keyword>
<dbReference type="PROSITE" id="PS50110">
    <property type="entry name" value="RESPONSE_REGULATORY"/>
    <property type="match status" value="1"/>
</dbReference>
<dbReference type="EMBL" id="QGDQ01000028">
    <property type="protein sequence ID" value="PWJ48850.1"/>
    <property type="molecule type" value="Genomic_DNA"/>
</dbReference>
<dbReference type="InterPro" id="IPR011006">
    <property type="entry name" value="CheY-like_superfamily"/>
</dbReference>
<dbReference type="InterPro" id="IPR001789">
    <property type="entry name" value="Sig_transdc_resp-reg_receiver"/>
</dbReference>
<dbReference type="PANTHER" id="PTHR48111:SF22">
    <property type="entry name" value="REGULATOR OF RPOS"/>
    <property type="match status" value="1"/>
</dbReference>
<reference evidence="11 12" key="1">
    <citation type="submission" date="2018-03" db="EMBL/GenBank/DDBJ databases">
        <title>Genomic Encyclopedia of Archaeal and Bacterial Type Strains, Phase II (KMG-II): from individual species to whole genera.</title>
        <authorList>
            <person name="Goeker M."/>
        </authorList>
    </citation>
    <scope>NUCLEOTIDE SEQUENCE [LARGE SCALE GENOMIC DNA]</scope>
    <source>
        <strain evidence="11 12">DSM 44889</strain>
    </source>
</reference>
<organism evidence="11 12">
    <name type="scientific">Quadrisphaera granulorum</name>
    <dbReference type="NCBI Taxonomy" id="317664"/>
    <lineage>
        <taxon>Bacteria</taxon>
        <taxon>Bacillati</taxon>
        <taxon>Actinomycetota</taxon>
        <taxon>Actinomycetes</taxon>
        <taxon>Kineosporiales</taxon>
        <taxon>Kineosporiaceae</taxon>
        <taxon>Quadrisphaera</taxon>
    </lineage>
</organism>
<evidence type="ECO:0000256" key="5">
    <source>
        <dbReference type="ARBA" id="ARBA00023125"/>
    </source>
</evidence>
<dbReference type="Proteomes" id="UP000245469">
    <property type="component" value="Unassembled WGS sequence"/>
</dbReference>
<evidence type="ECO:0000259" key="10">
    <source>
        <dbReference type="PROSITE" id="PS51755"/>
    </source>
</evidence>
<dbReference type="OrthoDB" id="9812490at2"/>
<dbReference type="GO" id="GO:0005829">
    <property type="term" value="C:cytosol"/>
    <property type="evidence" value="ECO:0007669"/>
    <property type="project" value="TreeGrafter"/>
</dbReference>
<dbReference type="Pfam" id="PF00486">
    <property type="entry name" value="Trans_reg_C"/>
    <property type="match status" value="1"/>
</dbReference>
<keyword evidence="5 8" id="KW-0238">DNA-binding</keyword>
<keyword evidence="4" id="KW-0805">Transcription regulation</keyword>
<dbReference type="SMART" id="SM00862">
    <property type="entry name" value="Trans_reg_C"/>
    <property type="match status" value="1"/>
</dbReference>
<evidence type="ECO:0000256" key="7">
    <source>
        <dbReference type="PROSITE-ProRule" id="PRU00169"/>
    </source>
</evidence>
<evidence type="ECO:0000256" key="4">
    <source>
        <dbReference type="ARBA" id="ARBA00023015"/>
    </source>
</evidence>
<dbReference type="SUPFAM" id="SSF46894">
    <property type="entry name" value="C-terminal effector domain of the bipartite response regulators"/>
    <property type="match status" value="1"/>
</dbReference>
<dbReference type="PANTHER" id="PTHR48111">
    <property type="entry name" value="REGULATOR OF RPOS"/>
    <property type="match status" value="1"/>
</dbReference>
<dbReference type="AlphaFoldDB" id="A0A315ZV70"/>
<dbReference type="Gene3D" id="6.10.250.690">
    <property type="match status" value="1"/>
</dbReference>
<dbReference type="GO" id="GO:0000156">
    <property type="term" value="F:phosphorelay response regulator activity"/>
    <property type="evidence" value="ECO:0007669"/>
    <property type="project" value="TreeGrafter"/>
</dbReference>
<dbReference type="GO" id="GO:0000976">
    <property type="term" value="F:transcription cis-regulatory region binding"/>
    <property type="evidence" value="ECO:0007669"/>
    <property type="project" value="TreeGrafter"/>
</dbReference>
<keyword evidence="6" id="KW-0804">Transcription</keyword>
<evidence type="ECO:0000259" key="9">
    <source>
        <dbReference type="PROSITE" id="PS50110"/>
    </source>
</evidence>
<feature type="domain" description="OmpR/PhoB-type" evidence="10">
    <location>
        <begin position="124"/>
        <end position="222"/>
    </location>
</feature>
<evidence type="ECO:0000313" key="11">
    <source>
        <dbReference type="EMBL" id="PWJ48850.1"/>
    </source>
</evidence>
<comment type="subcellular location">
    <subcellularLocation>
        <location evidence="1">Cytoplasm</location>
    </subcellularLocation>
</comment>
<dbReference type="SMART" id="SM00448">
    <property type="entry name" value="REC"/>
    <property type="match status" value="1"/>
</dbReference>
<evidence type="ECO:0000313" key="12">
    <source>
        <dbReference type="Proteomes" id="UP000245469"/>
    </source>
</evidence>
<dbReference type="InterPro" id="IPR036388">
    <property type="entry name" value="WH-like_DNA-bd_sf"/>
</dbReference>
<sequence length="225" mass="24293">MRVLVVEDESRLAALLVQVLTEEGWSASAVYDGASGLAAVRAGGVDVVVLDWMLPDLEGPAVLQRLRAEGHAVPVLMLTARTALEDRVAALDVGADDHLAKPFEVAELLARLRALHRRANPSVVAAQRAGDLVVDPQTRRAFRGPTEVVLTAREFDILALLLREAGRTVTRYRILDEVWDGDTDIASNVIDVHVGRLRGKIDGPFGRNAVQTLRGVGYRLDPAGG</sequence>
<dbReference type="SUPFAM" id="SSF52172">
    <property type="entry name" value="CheY-like"/>
    <property type="match status" value="1"/>
</dbReference>
<dbReference type="Pfam" id="PF00072">
    <property type="entry name" value="Response_reg"/>
    <property type="match status" value="1"/>
</dbReference>
<keyword evidence="2 7" id="KW-0597">Phosphoprotein</keyword>
<evidence type="ECO:0000256" key="2">
    <source>
        <dbReference type="ARBA" id="ARBA00022553"/>
    </source>
</evidence>
<dbReference type="InterPro" id="IPR001867">
    <property type="entry name" value="OmpR/PhoB-type_DNA-bd"/>
</dbReference>
<feature type="DNA-binding region" description="OmpR/PhoB-type" evidence="8">
    <location>
        <begin position="124"/>
        <end position="222"/>
    </location>
</feature>
<dbReference type="PROSITE" id="PS51755">
    <property type="entry name" value="OMPR_PHOB"/>
    <property type="match status" value="1"/>
</dbReference>
<keyword evidence="3" id="KW-0902">Two-component regulatory system</keyword>
<dbReference type="InterPro" id="IPR039420">
    <property type="entry name" value="WalR-like"/>
</dbReference>
<dbReference type="Gene3D" id="1.10.10.10">
    <property type="entry name" value="Winged helix-like DNA-binding domain superfamily/Winged helix DNA-binding domain"/>
    <property type="match status" value="1"/>
</dbReference>
<name>A0A315ZV70_9ACTN</name>
<evidence type="ECO:0000256" key="6">
    <source>
        <dbReference type="ARBA" id="ARBA00023163"/>
    </source>
</evidence>
<dbReference type="InterPro" id="IPR016032">
    <property type="entry name" value="Sig_transdc_resp-reg_C-effctor"/>
</dbReference>
<evidence type="ECO:0000256" key="8">
    <source>
        <dbReference type="PROSITE-ProRule" id="PRU01091"/>
    </source>
</evidence>
<dbReference type="Gene3D" id="3.40.50.2300">
    <property type="match status" value="1"/>
</dbReference>
<dbReference type="GO" id="GO:0006355">
    <property type="term" value="P:regulation of DNA-templated transcription"/>
    <property type="evidence" value="ECO:0007669"/>
    <property type="project" value="InterPro"/>
</dbReference>
<evidence type="ECO:0000256" key="1">
    <source>
        <dbReference type="ARBA" id="ARBA00004496"/>
    </source>
</evidence>